<evidence type="ECO:0000256" key="1">
    <source>
        <dbReference type="ARBA" id="ARBA00022741"/>
    </source>
</evidence>
<evidence type="ECO:0000313" key="4">
    <source>
        <dbReference type="EMBL" id="ALE01147.1"/>
    </source>
</evidence>
<dbReference type="GO" id="GO:0005524">
    <property type="term" value="F:ATP binding"/>
    <property type="evidence" value="ECO:0007669"/>
    <property type="project" value="UniProtKB-KW"/>
</dbReference>
<organism evidence="4 5">
    <name type="scientific">Candidatus Pseudothioglobus singularis PS1</name>
    <dbReference type="NCBI Taxonomy" id="1125411"/>
    <lineage>
        <taxon>Bacteria</taxon>
        <taxon>Pseudomonadati</taxon>
        <taxon>Pseudomonadota</taxon>
        <taxon>Gammaproteobacteria</taxon>
        <taxon>Candidatus Pseudothioglobaceae</taxon>
        <taxon>Candidatus Pseudothioglobus</taxon>
    </lineage>
</organism>
<dbReference type="AlphaFoldDB" id="A0A0M4LN27"/>
<dbReference type="PANTHER" id="PTHR42798:SF4">
    <property type="entry name" value="ABC TRANSPORTER DOMAIN-CONTAINING PROTEIN"/>
    <property type="match status" value="1"/>
</dbReference>
<dbReference type="SMART" id="SM00382">
    <property type="entry name" value="AAA"/>
    <property type="match status" value="1"/>
</dbReference>
<name>A0A0M4LN27_9GAMM</name>
<dbReference type="InterPro" id="IPR003439">
    <property type="entry name" value="ABC_transporter-like_ATP-bd"/>
</dbReference>
<keyword evidence="2 4" id="KW-0067">ATP-binding</keyword>
<dbReference type="RefSeq" id="WP_020023718.1">
    <property type="nucleotide sequence ID" value="NZ_CP006911.1"/>
</dbReference>
<dbReference type="STRING" id="1125411.W908_00100"/>
<keyword evidence="1" id="KW-0547">Nucleotide-binding</keyword>
<gene>
    <name evidence="4" type="ORF">W908_00100</name>
</gene>
<dbReference type="Pfam" id="PF00005">
    <property type="entry name" value="ABC_tran"/>
    <property type="match status" value="1"/>
</dbReference>
<sequence length="219" mass="24167">MLETLGLEYHYQQGKKIVFPDIGLKRGQRLLISGFSGCGKTTLLSLIAGALKLQAGDIKFDGINYSTMSSLLLDQFRADHIGYIFQTLNLIPFLSVSENIALGVRFSQSRKSKVSNLNQEVVRLVSSLGLEREALKIPVSRLSVGQQQRVAAARALIGKPDLILADEPTSALDSDTTKKFLNEVMETFDSNKQAIIMVSHDASIAPYFDTVIDFNKHYA</sequence>
<feature type="domain" description="ABC transporter" evidence="3">
    <location>
        <begin position="2"/>
        <end position="219"/>
    </location>
</feature>
<evidence type="ECO:0000313" key="5">
    <source>
        <dbReference type="Proteomes" id="UP000068905"/>
    </source>
</evidence>
<evidence type="ECO:0000259" key="3">
    <source>
        <dbReference type="PROSITE" id="PS50893"/>
    </source>
</evidence>
<accession>A0A0M4LN27</accession>
<protein>
    <submittedName>
        <fullName evidence="4">Methionine ABC transporter ATP-binding protein</fullName>
    </submittedName>
</protein>
<dbReference type="PROSITE" id="PS50893">
    <property type="entry name" value="ABC_TRANSPORTER_2"/>
    <property type="match status" value="1"/>
</dbReference>
<dbReference type="Gene3D" id="3.40.50.300">
    <property type="entry name" value="P-loop containing nucleotide triphosphate hydrolases"/>
    <property type="match status" value="1"/>
</dbReference>
<reference evidence="4 5" key="1">
    <citation type="journal article" date="2015" name="Genome Announc.">
        <title>Genome Sequence of 'Candidatus Thioglobus singularis' Strain PS1, a Mixotroph from the SUP05 Clade of Marine Gammaproteobacteria.</title>
        <authorList>
            <person name="Marshall K.T."/>
            <person name="Morris R.M."/>
        </authorList>
    </citation>
    <scope>NUCLEOTIDE SEQUENCE [LARGE SCALE GENOMIC DNA]</scope>
    <source>
        <strain evidence="4 5">PS1</strain>
    </source>
</reference>
<dbReference type="KEGG" id="tsn:W908_00100"/>
<dbReference type="GO" id="GO:0016887">
    <property type="term" value="F:ATP hydrolysis activity"/>
    <property type="evidence" value="ECO:0007669"/>
    <property type="project" value="InterPro"/>
</dbReference>
<keyword evidence="5" id="KW-1185">Reference proteome</keyword>
<dbReference type="InterPro" id="IPR027417">
    <property type="entry name" value="P-loop_NTPase"/>
</dbReference>
<dbReference type="InterPro" id="IPR003593">
    <property type="entry name" value="AAA+_ATPase"/>
</dbReference>
<dbReference type="OrthoDB" id="9802264at2"/>
<dbReference type="EMBL" id="CP006911">
    <property type="protein sequence ID" value="ALE01147.1"/>
    <property type="molecule type" value="Genomic_DNA"/>
</dbReference>
<evidence type="ECO:0000256" key="2">
    <source>
        <dbReference type="ARBA" id="ARBA00022840"/>
    </source>
</evidence>
<dbReference type="SUPFAM" id="SSF52540">
    <property type="entry name" value="P-loop containing nucleoside triphosphate hydrolases"/>
    <property type="match status" value="1"/>
</dbReference>
<proteinExistence type="predicted"/>
<dbReference type="PANTHER" id="PTHR42798">
    <property type="entry name" value="LIPOPROTEIN-RELEASING SYSTEM ATP-BINDING PROTEIN LOLD"/>
    <property type="match status" value="1"/>
</dbReference>
<dbReference type="Proteomes" id="UP000068905">
    <property type="component" value="Chromosome"/>
</dbReference>